<evidence type="ECO:0000313" key="1">
    <source>
        <dbReference type="EMBL" id="SVE63308.1"/>
    </source>
</evidence>
<dbReference type="EMBL" id="UINC01230964">
    <property type="protein sequence ID" value="SVE63308.1"/>
    <property type="molecule type" value="Genomic_DNA"/>
</dbReference>
<name>A0A383F4K6_9ZZZZ</name>
<dbReference type="AlphaFoldDB" id="A0A383F4K6"/>
<protein>
    <submittedName>
        <fullName evidence="1">Uncharacterized protein</fullName>
    </submittedName>
</protein>
<gene>
    <name evidence="1" type="ORF">METZ01_LOCUS516162</name>
</gene>
<organism evidence="1">
    <name type="scientific">marine metagenome</name>
    <dbReference type="NCBI Taxonomy" id="408172"/>
    <lineage>
        <taxon>unclassified sequences</taxon>
        <taxon>metagenomes</taxon>
        <taxon>ecological metagenomes</taxon>
    </lineage>
</organism>
<sequence>MAIEKGLYAAPEGIEEAAELEEGLEIEIVDPEMVTLDDGSMEITLVPDANVGEMTDFDANLAEFLDDNDLALLAETLTESVESDTDARKEWAETYVKGLGVLGFNIEERSEPWEGACGVYSNVLAEAAI</sequence>
<accession>A0A383F4K6</accession>
<proteinExistence type="predicted"/>
<reference evidence="1" key="1">
    <citation type="submission" date="2018-05" db="EMBL/GenBank/DDBJ databases">
        <authorList>
            <person name="Lanie J.A."/>
            <person name="Ng W.-L."/>
            <person name="Kazmierczak K.M."/>
            <person name="Andrzejewski T.M."/>
            <person name="Davidsen T.M."/>
            <person name="Wayne K.J."/>
            <person name="Tettelin H."/>
            <person name="Glass J.I."/>
            <person name="Rusch D."/>
            <person name="Podicherti R."/>
            <person name="Tsui H.-C.T."/>
            <person name="Winkler M.E."/>
        </authorList>
    </citation>
    <scope>NUCLEOTIDE SEQUENCE</scope>
</reference>
<feature type="non-terminal residue" evidence="1">
    <location>
        <position position="129"/>
    </location>
</feature>